<evidence type="ECO:0000313" key="4">
    <source>
        <dbReference type="Proteomes" id="UP000530660"/>
    </source>
</evidence>
<proteinExistence type="inferred from homology"/>
<dbReference type="GO" id="GO:0071051">
    <property type="term" value="P:poly(A)-dependent snoRNA 3'-end processing"/>
    <property type="evidence" value="ECO:0007669"/>
    <property type="project" value="TreeGrafter"/>
</dbReference>
<dbReference type="GO" id="GO:0000176">
    <property type="term" value="C:nuclear exosome (RNase complex)"/>
    <property type="evidence" value="ECO:0007669"/>
    <property type="project" value="TreeGrafter"/>
</dbReference>
<dbReference type="GO" id="GO:0000177">
    <property type="term" value="C:cytoplasmic exosome (RNase complex)"/>
    <property type="evidence" value="ECO:0007669"/>
    <property type="project" value="TreeGrafter"/>
</dbReference>
<dbReference type="InterPro" id="IPR020568">
    <property type="entry name" value="Ribosomal_Su5_D2-typ_SF"/>
</dbReference>
<dbReference type="GO" id="GO:0034475">
    <property type="term" value="P:U4 snRNA 3'-end processing"/>
    <property type="evidence" value="ECO:0007669"/>
    <property type="project" value="TreeGrafter"/>
</dbReference>
<keyword evidence="4" id="KW-1185">Reference proteome</keyword>
<evidence type="ECO:0000256" key="1">
    <source>
        <dbReference type="ARBA" id="ARBA00006678"/>
    </source>
</evidence>
<dbReference type="PANTHER" id="PTHR11953">
    <property type="entry name" value="EXOSOME COMPLEX COMPONENT"/>
    <property type="match status" value="1"/>
</dbReference>
<feature type="domain" description="Exoribonuclease phosphorolytic" evidence="2">
    <location>
        <begin position="53"/>
        <end position="195"/>
    </location>
</feature>
<dbReference type="Gene3D" id="3.30.230.70">
    <property type="entry name" value="GHMP Kinase, N-terminal domain"/>
    <property type="match status" value="1"/>
</dbReference>
<comment type="caution">
    <text evidence="3">The sequence shown here is derived from an EMBL/GenBank/DDBJ whole genome shotgun (WGS) entry which is preliminary data.</text>
</comment>
<dbReference type="InterPro" id="IPR001247">
    <property type="entry name" value="ExoRNase_PH_dom1"/>
</dbReference>
<evidence type="ECO:0000313" key="3">
    <source>
        <dbReference type="EMBL" id="KAF6004145.1"/>
    </source>
</evidence>
<organism evidence="3 4">
    <name type="scientific">Cyanidiococcus yangmingshanensis</name>
    <dbReference type="NCBI Taxonomy" id="2690220"/>
    <lineage>
        <taxon>Eukaryota</taxon>
        <taxon>Rhodophyta</taxon>
        <taxon>Bangiophyceae</taxon>
        <taxon>Cyanidiales</taxon>
        <taxon>Cyanidiaceae</taxon>
        <taxon>Cyanidiococcus</taxon>
    </lineage>
</organism>
<comment type="similarity">
    <text evidence="1">Belongs to the RNase PH family.</text>
</comment>
<dbReference type="InterPro" id="IPR027408">
    <property type="entry name" value="PNPase/RNase_PH_dom_sf"/>
</dbReference>
<dbReference type="GO" id="GO:0003723">
    <property type="term" value="F:RNA binding"/>
    <property type="evidence" value="ECO:0007669"/>
    <property type="project" value="TreeGrafter"/>
</dbReference>
<dbReference type="Proteomes" id="UP000530660">
    <property type="component" value="Unassembled WGS sequence"/>
</dbReference>
<gene>
    <name evidence="3" type="primary">EXOSC6</name>
    <name evidence="3" type="ORF">F1559_002520</name>
</gene>
<name>A0A7J7ILZ9_9RHOD</name>
<dbReference type="GO" id="GO:0005730">
    <property type="term" value="C:nucleolus"/>
    <property type="evidence" value="ECO:0007669"/>
    <property type="project" value="TreeGrafter"/>
</dbReference>
<dbReference type="OrthoDB" id="3491at2759"/>
<dbReference type="PANTHER" id="PTHR11953:SF0">
    <property type="entry name" value="EXOSOME COMPLEX COMPONENT RRP41"/>
    <property type="match status" value="1"/>
</dbReference>
<dbReference type="Pfam" id="PF01138">
    <property type="entry name" value="RNase_PH"/>
    <property type="match status" value="1"/>
</dbReference>
<dbReference type="GO" id="GO:0071028">
    <property type="term" value="P:nuclear mRNA surveillance"/>
    <property type="evidence" value="ECO:0007669"/>
    <property type="project" value="TreeGrafter"/>
</dbReference>
<sequence>MNPWALQVAGSQAVQRRTAAWALTAERPPSQTDQSSLVVAPVSTCRDEGATLQGAAFGQLGRTKVLAAVYGPRAPHGSRDAEASVATVVVEYREGLGEPPVAAALPASETGSSESQNVFSDAGDQRWWFSRGRAALSESERAWSAALSRTLECVIVRSQYPRLQIRVHVWVLEEDGSSLALATTVAWAACLDAGIALYDVLLGIAVAVGPLQPGAGSTSTCIPFPTTRDANLATHGHLWIALLPNLGLAADMRWYGARAPGPATDAGAHGDTGRLCFPEALLCAQQTAASIIPELRTQLIAQMRDTRKPTVEAWLLEHTEPCTGTA</sequence>
<protein>
    <submittedName>
        <fullName evidence="3">Exosome complex component MTR3</fullName>
    </submittedName>
</protein>
<reference evidence="3 4" key="1">
    <citation type="journal article" date="2020" name="J. Phycol.">
        <title>Comparative genome analysis reveals Cyanidiococcus gen. nov., a new extremophilic red algal genus sister to Cyanidioschyzon (Cyanidioschyzonaceae, Rhodophyta).</title>
        <authorList>
            <person name="Liu S.-L."/>
            <person name="Chiang Y.-R."/>
            <person name="Yoon H.S."/>
            <person name="Fu H.-Y."/>
        </authorList>
    </citation>
    <scope>NUCLEOTIDE SEQUENCE [LARGE SCALE GENOMIC DNA]</scope>
    <source>
        <strain evidence="3 4">THAL066</strain>
    </source>
</reference>
<dbReference type="EMBL" id="VWRR01000004">
    <property type="protein sequence ID" value="KAF6004145.1"/>
    <property type="molecule type" value="Genomic_DNA"/>
</dbReference>
<evidence type="ECO:0000259" key="2">
    <source>
        <dbReference type="Pfam" id="PF01138"/>
    </source>
</evidence>
<dbReference type="AlphaFoldDB" id="A0A7J7ILZ9"/>
<dbReference type="GO" id="GO:0016075">
    <property type="term" value="P:rRNA catabolic process"/>
    <property type="evidence" value="ECO:0007669"/>
    <property type="project" value="TreeGrafter"/>
</dbReference>
<dbReference type="SUPFAM" id="SSF54211">
    <property type="entry name" value="Ribosomal protein S5 domain 2-like"/>
    <property type="match status" value="1"/>
</dbReference>
<accession>A0A7J7ILZ9</accession>
<dbReference type="InterPro" id="IPR050080">
    <property type="entry name" value="RNase_PH"/>
</dbReference>